<accession>Q5VRT0</accession>
<sequence length="111" mass="12085">MERFRSAWGPSSVGSVGTASNARTRGPPSRRAARPPLRRGPPELAGRRAWRELAGTGLGGSEGCRTRRGLLPVGELEDERGAEEEDEGKGIEADLWVPHCFLGCKPRWYAT</sequence>
<feature type="compositionally biased region" description="Acidic residues" evidence="1">
    <location>
        <begin position="75"/>
        <end position="87"/>
    </location>
</feature>
<protein>
    <submittedName>
        <fullName evidence="2">Uncharacterized protein</fullName>
    </submittedName>
</protein>
<feature type="compositionally biased region" description="Polar residues" evidence="1">
    <location>
        <begin position="12"/>
        <end position="21"/>
    </location>
</feature>
<dbReference type="EMBL" id="AP002536">
    <property type="protein sequence ID" value="BAD67845.1"/>
    <property type="molecule type" value="Genomic_DNA"/>
</dbReference>
<dbReference type="Proteomes" id="UP000000763">
    <property type="component" value="Chromosome 6"/>
</dbReference>
<reference evidence="3" key="2">
    <citation type="journal article" date="2008" name="Nucleic Acids Res.">
        <title>The rice annotation project database (RAP-DB): 2008 update.</title>
        <authorList>
            <consortium name="The rice annotation project (RAP)"/>
        </authorList>
    </citation>
    <scope>GENOME REANNOTATION</scope>
    <source>
        <strain evidence="3">cv. Nipponbare</strain>
    </source>
</reference>
<reference evidence="3" key="1">
    <citation type="journal article" date="2005" name="Nature">
        <title>The map-based sequence of the rice genome.</title>
        <authorList>
            <consortium name="International rice genome sequencing project (IRGSP)"/>
            <person name="Matsumoto T."/>
            <person name="Wu J."/>
            <person name="Kanamori H."/>
            <person name="Katayose Y."/>
            <person name="Fujisawa M."/>
            <person name="Namiki N."/>
            <person name="Mizuno H."/>
            <person name="Yamamoto K."/>
            <person name="Antonio B.A."/>
            <person name="Baba T."/>
            <person name="Sakata K."/>
            <person name="Nagamura Y."/>
            <person name="Aoki H."/>
            <person name="Arikawa K."/>
            <person name="Arita K."/>
            <person name="Bito T."/>
            <person name="Chiden Y."/>
            <person name="Fujitsuka N."/>
            <person name="Fukunaka R."/>
            <person name="Hamada M."/>
            <person name="Harada C."/>
            <person name="Hayashi A."/>
            <person name="Hijishita S."/>
            <person name="Honda M."/>
            <person name="Hosokawa S."/>
            <person name="Ichikawa Y."/>
            <person name="Idonuma A."/>
            <person name="Iijima M."/>
            <person name="Ikeda M."/>
            <person name="Ikeno M."/>
            <person name="Ito K."/>
            <person name="Ito S."/>
            <person name="Ito T."/>
            <person name="Ito Y."/>
            <person name="Ito Y."/>
            <person name="Iwabuchi A."/>
            <person name="Kamiya K."/>
            <person name="Karasawa W."/>
            <person name="Kurita K."/>
            <person name="Katagiri S."/>
            <person name="Kikuta A."/>
            <person name="Kobayashi H."/>
            <person name="Kobayashi N."/>
            <person name="Machita K."/>
            <person name="Maehara T."/>
            <person name="Masukawa M."/>
            <person name="Mizubayashi T."/>
            <person name="Mukai Y."/>
            <person name="Nagasaki H."/>
            <person name="Nagata Y."/>
            <person name="Naito S."/>
            <person name="Nakashima M."/>
            <person name="Nakama Y."/>
            <person name="Nakamichi Y."/>
            <person name="Nakamura M."/>
            <person name="Meguro A."/>
            <person name="Negishi M."/>
            <person name="Ohta I."/>
            <person name="Ohta T."/>
            <person name="Okamoto M."/>
            <person name="Ono N."/>
            <person name="Saji S."/>
            <person name="Sakaguchi M."/>
            <person name="Sakai K."/>
            <person name="Shibata M."/>
            <person name="Shimokawa T."/>
            <person name="Song J."/>
            <person name="Takazaki Y."/>
            <person name="Terasawa K."/>
            <person name="Tsugane M."/>
            <person name="Tsuji K."/>
            <person name="Ueda S."/>
            <person name="Waki K."/>
            <person name="Yamagata H."/>
            <person name="Yamamoto M."/>
            <person name="Yamamoto S."/>
            <person name="Yamane H."/>
            <person name="Yoshiki S."/>
            <person name="Yoshihara R."/>
            <person name="Yukawa K."/>
            <person name="Zhong H."/>
            <person name="Yano M."/>
            <person name="Yuan Q."/>
            <person name="Ouyang S."/>
            <person name="Liu J."/>
            <person name="Jones K.M."/>
            <person name="Gansberger K."/>
            <person name="Moffat K."/>
            <person name="Hill J."/>
            <person name="Bera J."/>
            <person name="Fadrosh D."/>
            <person name="Jin S."/>
            <person name="Johri S."/>
            <person name="Kim M."/>
            <person name="Overton L."/>
            <person name="Reardon M."/>
            <person name="Tsitrin T."/>
            <person name="Vuong H."/>
            <person name="Weaver B."/>
            <person name="Ciecko A."/>
            <person name="Tallon L."/>
            <person name="Jackson J."/>
            <person name="Pai G."/>
            <person name="Aken S.V."/>
            <person name="Utterback T."/>
            <person name="Reidmuller S."/>
            <person name="Feldblyum T."/>
            <person name="Hsiao J."/>
            <person name="Zismann V."/>
            <person name="Iobst S."/>
            <person name="de Vazeille A.R."/>
            <person name="Buell C.R."/>
            <person name="Ying K."/>
            <person name="Li Y."/>
            <person name="Lu T."/>
            <person name="Huang Y."/>
            <person name="Zhao Q."/>
            <person name="Feng Q."/>
            <person name="Zhang L."/>
            <person name="Zhu J."/>
            <person name="Weng Q."/>
            <person name="Mu J."/>
            <person name="Lu Y."/>
            <person name="Fan D."/>
            <person name="Liu Y."/>
            <person name="Guan J."/>
            <person name="Zhang Y."/>
            <person name="Yu S."/>
            <person name="Liu X."/>
            <person name="Zhang Y."/>
            <person name="Hong G."/>
            <person name="Han B."/>
            <person name="Choisne N."/>
            <person name="Demange N."/>
            <person name="Orjeda G."/>
            <person name="Samain S."/>
            <person name="Cattolico L."/>
            <person name="Pelletier E."/>
            <person name="Couloux A."/>
            <person name="Segurens B."/>
            <person name="Wincker P."/>
            <person name="D'Hont A."/>
            <person name="Scarpelli C."/>
            <person name="Weissenbach J."/>
            <person name="Salanoubat M."/>
            <person name="Quetier F."/>
            <person name="Yu Y."/>
            <person name="Kim H.R."/>
            <person name="Rambo T."/>
            <person name="Currie J."/>
            <person name="Collura K."/>
            <person name="Luo M."/>
            <person name="Yang T."/>
            <person name="Ammiraju J.S.S."/>
            <person name="Engler F."/>
            <person name="Soderlund C."/>
            <person name="Wing R.A."/>
            <person name="Palmer L.E."/>
            <person name="de la Bastide M."/>
            <person name="Spiegel L."/>
            <person name="Nascimento L."/>
            <person name="Zutavern T."/>
            <person name="O'Shaughnessy A."/>
            <person name="Dike S."/>
            <person name="Dedhia N."/>
            <person name="Preston R."/>
            <person name="Balija V."/>
            <person name="McCombie W.R."/>
            <person name="Chow T."/>
            <person name="Chen H."/>
            <person name="Chung M."/>
            <person name="Chen C."/>
            <person name="Shaw J."/>
            <person name="Wu H."/>
            <person name="Hsiao K."/>
            <person name="Chao Y."/>
            <person name="Chu M."/>
            <person name="Cheng C."/>
            <person name="Hour A."/>
            <person name="Lee P."/>
            <person name="Lin S."/>
            <person name="Lin Y."/>
            <person name="Liou J."/>
            <person name="Liu S."/>
            <person name="Hsing Y."/>
            <person name="Raghuvanshi S."/>
            <person name="Mohanty A."/>
            <person name="Bharti A.K."/>
            <person name="Gaur A."/>
            <person name="Gupta V."/>
            <person name="Kumar D."/>
            <person name="Ravi V."/>
            <person name="Vij S."/>
            <person name="Kapur A."/>
            <person name="Khurana P."/>
            <person name="Khurana P."/>
            <person name="Khurana J.P."/>
            <person name="Tyagi A.K."/>
            <person name="Gaikwad K."/>
            <person name="Singh A."/>
            <person name="Dalal V."/>
            <person name="Srivastava S."/>
            <person name="Dixit A."/>
            <person name="Pal A.K."/>
            <person name="Ghazi I.A."/>
            <person name="Yadav M."/>
            <person name="Pandit A."/>
            <person name="Bhargava A."/>
            <person name="Sureshbabu K."/>
            <person name="Batra K."/>
            <person name="Sharma T.R."/>
            <person name="Mohapatra T."/>
            <person name="Singh N.K."/>
            <person name="Messing J."/>
            <person name="Nelson A.B."/>
            <person name="Fuks G."/>
            <person name="Kavchok S."/>
            <person name="Keizer G."/>
            <person name="Linton E."/>
            <person name="Llaca V."/>
            <person name="Song R."/>
            <person name="Tanyolac B."/>
            <person name="Young S."/>
            <person name="Ho-Il K."/>
            <person name="Hahn J.H."/>
            <person name="Sangsakoo G."/>
            <person name="Vanavichit A."/>
            <person name="de Mattos Luiz.A.T."/>
            <person name="Zimmer P.D."/>
            <person name="Malone G."/>
            <person name="Dellagostin O."/>
            <person name="de Oliveira A.C."/>
            <person name="Bevan M."/>
            <person name="Bancroft I."/>
            <person name="Minx P."/>
            <person name="Cordum H."/>
            <person name="Wilson R."/>
            <person name="Cheng Z."/>
            <person name="Jin W."/>
            <person name="Jiang J."/>
            <person name="Leong S.A."/>
            <person name="Iwama H."/>
            <person name="Gojobori T."/>
            <person name="Itoh T."/>
            <person name="Niimura Y."/>
            <person name="Fujii Y."/>
            <person name="Habara T."/>
            <person name="Sakai H."/>
            <person name="Sato Y."/>
            <person name="Wilson G."/>
            <person name="Kumar K."/>
            <person name="McCouch S."/>
            <person name="Juretic N."/>
            <person name="Hoen D."/>
            <person name="Wright S."/>
            <person name="Bruskiewich R."/>
            <person name="Bureau T."/>
            <person name="Miyao A."/>
            <person name="Hirochika H."/>
            <person name="Nishikawa T."/>
            <person name="Kadowaki K."/>
            <person name="Sugiura M."/>
            <person name="Burr B."/>
            <person name="Sasaki T."/>
        </authorList>
    </citation>
    <scope>NUCLEOTIDE SEQUENCE [LARGE SCALE GENOMIC DNA]</scope>
    <source>
        <strain evidence="3">cv. Nipponbare</strain>
    </source>
</reference>
<evidence type="ECO:0000256" key="1">
    <source>
        <dbReference type="SAM" id="MobiDB-lite"/>
    </source>
</evidence>
<evidence type="ECO:0000313" key="3">
    <source>
        <dbReference type="Proteomes" id="UP000000763"/>
    </source>
</evidence>
<proteinExistence type="predicted"/>
<gene>
    <name evidence="2" type="primary">OSJNBa0015I14.6</name>
</gene>
<name>Q5VRT0_ORYSJ</name>
<evidence type="ECO:0000313" key="2">
    <source>
        <dbReference type="EMBL" id="BAD67845.1"/>
    </source>
</evidence>
<dbReference type="AlphaFoldDB" id="Q5VRT0"/>
<organism evidence="2 3">
    <name type="scientific">Oryza sativa subsp. japonica</name>
    <name type="common">Rice</name>
    <dbReference type="NCBI Taxonomy" id="39947"/>
    <lineage>
        <taxon>Eukaryota</taxon>
        <taxon>Viridiplantae</taxon>
        <taxon>Streptophyta</taxon>
        <taxon>Embryophyta</taxon>
        <taxon>Tracheophyta</taxon>
        <taxon>Spermatophyta</taxon>
        <taxon>Magnoliopsida</taxon>
        <taxon>Liliopsida</taxon>
        <taxon>Poales</taxon>
        <taxon>Poaceae</taxon>
        <taxon>BOP clade</taxon>
        <taxon>Oryzoideae</taxon>
        <taxon>Oryzeae</taxon>
        <taxon>Oryzinae</taxon>
        <taxon>Oryza</taxon>
        <taxon>Oryza sativa</taxon>
    </lineage>
</organism>
<feature type="region of interest" description="Disordered" evidence="1">
    <location>
        <begin position="1"/>
        <end position="89"/>
    </location>
</feature>